<dbReference type="PROSITE" id="PS00194">
    <property type="entry name" value="THIOREDOXIN_1"/>
    <property type="match status" value="1"/>
</dbReference>
<dbReference type="InterPro" id="IPR013766">
    <property type="entry name" value="Thioredoxin_domain"/>
</dbReference>
<sequence length="135" mass="15842">MNEDDFNESDVIEATDENWEELIENQEKPMVVMFYLPTCAHCKDIEPYFRQYATEFRDSCTFIRMNGLLSARTARRYAVRATPTFKFFCRGKPIKEEVGMVYPSILRKSIEDLVRHGNECVLHTTPMPDEVSPYE</sequence>
<comment type="similarity">
    <text evidence="1">Belongs to the protein disulfide isomerase family.</text>
</comment>
<accession>A0A7D5E6Q0</accession>
<gene>
    <name evidence="3" type="ORF">HWN40_07255</name>
</gene>
<feature type="domain" description="Thioredoxin" evidence="2">
    <location>
        <begin position="1"/>
        <end position="122"/>
    </location>
</feature>
<dbReference type="PROSITE" id="PS51352">
    <property type="entry name" value="THIOREDOXIN_2"/>
    <property type="match status" value="1"/>
</dbReference>
<reference evidence="3 4" key="1">
    <citation type="submission" date="2020-06" db="EMBL/GenBank/DDBJ databases">
        <title>Methanolobus halotolerans sp. nov., isolated from a saline lake Tus in Siberia.</title>
        <authorList>
            <person name="Shen Y."/>
            <person name="Chen S.-C."/>
            <person name="Lai M.-C."/>
            <person name="Huang H.-H."/>
            <person name="Chiu H.-H."/>
            <person name="Tang S.-L."/>
            <person name="Rogozin D.Y."/>
            <person name="Degermendzhy A.G."/>
        </authorList>
    </citation>
    <scope>NUCLEOTIDE SEQUENCE [LARGE SCALE GENOMIC DNA]</scope>
    <source>
        <strain evidence="3 4">DSM 21339</strain>
    </source>
</reference>
<dbReference type="InterPro" id="IPR051063">
    <property type="entry name" value="PDI"/>
</dbReference>
<name>A0A7D5E6Q0_9EURY</name>
<dbReference type="GO" id="GO:0006457">
    <property type="term" value="P:protein folding"/>
    <property type="evidence" value="ECO:0007669"/>
    <property type="project" value="TreeGrafter"/>
</dbReference>
<evidence type="ECO:0000313" key="4">
    <source>
        <dbReference type="Proteomes" id="UP000509594"/>
    </source>
</evidence>
<dbReference type="AlphaFoldDB" id="A0A7D5E6Q0"/>
<dbReference type="PANTHER" id="PTHR45672">
    <property type="entry name" value="PROTEIN DISULFIDE-ISOMERASE C17H9.14C-RELATED"/>
    <property type="match status" value="1"/>
</dbReference>
<evidence type="ECO:0000259" key="2">
    <source>
        <dbReference type="PROSITE" id="PS51352"/>
    </source>
</evidence>
<organism evidence="3 4">
    <name type="scientific">Methanolobus zinderi</name>
    <dbReference type="NCBI Taxonomy" id="536044"/>
    <lineage>
        <taxon>Archaea</taxon>
        <taxon>Methanobacteriati</taxon>
        <taxon>Methanobacteriota</taxon>
        <taxon>Stenosarchaea group</taxon>
        <taxon>Methanomicrobia</taxon>
        <taxon>Methanosarcinales</taxon>
        <taxon>Methanosarcinaceae</taxon>
        <taxon>Methanolobus</taxon>
    </lineage>
</organism>
<protein>
    <submittedName>
        <fullName evidence="3">Thioredoxin</fullName>
    </submittedName>
</protein>
<dbReference type="Pfam" id="PF00085">
    <property type="entry name" value="Thioredoxin"/>
    <property type="match status" value="1"/>
</dbReference>
<dbReference type="SUPFAM" id="SSF52833">
    <property type="entry name" value="Thioredoxin-like"/>
    <property type="match status" value="1"/>
</dbReference>
<dbReference type="InterPro" id="IPR036249">
    <property type="entry name" value="Thioredoxin-like_sf"/>
</dbReference>
<dbReference type="InterPro" id="IPR017937">
    <property type="entry name" value="Thioredoxin_CS"/>
</dbReference>
<dbReference type="GO" id="GO:0003756">
    <property type="term" value="F:protein disulfide isomerase activity"/>
    <property type="evidence" value="ECO:0007669"/>
    <property type="project" value="TreeGrafter"/>
</dbReference>
<evidence type="ECO:0000313" key="3">
    <source>
        <dbReference type="EMBL" id="QLC50053.1"/>
    </source>
</evidence>
<dbReference type="EMBL" id="CP058215">
    <property type="protein sequence ID" value="QLC50053.1"/>
    <property type="molecule type" value="Genomic_DNA"/>
</dbReference>
<dbReference type="Proteomes" id="UP000509594">
    <property type="component" value="Chromosome"/>
</dbReference>
<evidence type="ECO:0000256" key="1">
    <source>
        <dbReference type="ARBA" id="ARBA00006347"/>
    </source>
</evidence>
<dbReference type="OrthoDB" id="35385at2157"/>
<dbReference type="CDD" id="cd02947">
    <property type="entry name" value="TRX_family"/>
    <property type="match status" value="1"/>
</dbReference>
<keyword evidence="4" id="KW-1185">Reference proteome</keyword>
<dbReference type="Gene3D" id="3.40.30.10">
    <property type="entry name" value="Glutaredoxin"/>
    <property type="match status" value="1"/>
</dbReference>
<dbReference type="GeneID" id="55821460"/>
<proteinExistence type="inferred from homology"/>
<dbReference type="KEGG" id="mzi:HWN40_07255"/>
<dbReference type="RefSeq" id="WP_176965109.1">
    <property type="nucleotide sequence ID" value="NZ_CP058215.1"/>
</dbReference>